<dbReference type="Pfam" id="PF08029">
    <property type="entry name" value="HisG_C"/>
    <property type="match status" value="1"/>
</dbReference>
<dbReference type="InterPro" id="IPR013820">
    <property type="entry name" value="ATP_PRibTrfase_cat"/>
</dbReference>
<dbReference type="CDD" id="cd13593">
    <property type="entry name" value="PBP2_HisGL3"/>
    <property type="match status" value="1"/>
</dbReference>
<keyword evidence="11" id="KW-0460">Magnesium</keyword>
<comment type="similarity">
    <text evidence="3 11">Belongs to the ATP phosphoribosyltransferase family. Long subfamily.</text>
</comment>
<dbReference type="EMBL" id="DSJL01000010">
    <property type="protein sequence ID" value="HEF65100.1"/>
    <property type="molecule type" value="Genomic_DNA"/>
</dbReference>
<dbReference type="SUPFAM" id="SSF54913">
    <property type="entry name" value="GlnB-like"/>
    <property type="match status" value="1"/>
</dbReference>
<comment type="activity regulation">
    <text evidence="11">Feedback inhibited by histidine.</text>
</comment>
<dbReference type="InterPro" id="IPR001348">
    <property type="entry name" value="ATP_PRibTrfase_HisG"/>
</dbReference>
<evidence type="ECO:0000256" key="6">
    <source>
        <dbReference type="ARBA" id="ARBA00022605"/>
    </source>
</evidence>
<comment type="cofactor">
    <cofactor evidence="11">
        <name>Mg(2+)</name>
        <dbReference type="ChEBI" id="CHEBI:18420"/>
    </cofactor>
</comment>
<keyword evidence="7 11" id="KW-0328">Glycosyltransferase</keyword>
<dbReference type="InterPro" id="IPR018198">
    <property type="entry name" value="ATP_PRibTrfase_CS"/>
</dbReference>
<feature type="domain" description="Histidine biosynthesis HisG C-terminal" evidence="13">
    <location>
        <begin position="236"/>
        <end position="315"/>
    </location>
</feature>
<dbReference type="Gene3D" id="3.40.190.10">
    <property type="entry name" value="Periplasmic binding protein-like II"/>
    <property type="match status" value="2"/>
</dbReference>
<evidence type="ECO:0000256" key="11">
    <source>
        <dbReference type="HAMAP-Rule" id="MF_00079"/>
    </source>
</evidence>
<dbReference type="PANTHER" id="PTHR21403:SF8">
    <property type="entry name" value="ATP PHOSPHORIBOSYLTRANSFERASE"/>
    <property type="match status" value="1"/>
</dbReference>
<keyword evidence="6 11" id="KW-0028">Amino-acid biosynthesis</keyword>
<comment type="subcellular location">
    <subcellularLocation>
        <location evidence="11">Cytoplasm</location>
    </subcellularLocation>
</comment>
<evidence type="ECO:0000256" key="1">
    <source>
        <dbReference type="ARBA" id="ARBA00000915"/>
    </source>
</evidence>
<dbReference type="GO" id="GO:0000287">
    <property type="term" value="F:magnesium ion binding"/>
    <property type="evidence" value="ECO:0007669"/>
    <property type="project" value="UniProtKB-UniRule"/>
</dbReference>
<keyword evidence="11" id="KW-0479">Metal-binding</keyword>
<protein>
    <recommendedName>
        <fullName evidence="5 11">ATP phosphoribosyltransferase</fullName>
        <shortName evidence="11">ATP-PRT</shortName>
        <shortName evidence="11">ATP-PRTase</shortName>
        <ecNumber evidence="4 11">2.4.2.17</ecNumber>
    </recommendedName>
</protein>
<reference evidence="14" key="1">
    <citation type="journal article" date="2020" name="mSystems">
        <title>Genome- and Community-Level Interaction Insights into Carbon Utilization and Element Cycling Functions of Hydrothermarchaeota in Hydrothermal Sediment.</title>
        <authorList>
            <person name="Zhou Z."/>
            <person name="Liu Y."/>
            <person name="Xu W."/>
            <person name="Pan J."/>
            <person name="Luo Z.H."/>
            <person name="Li M."/>
        </authorList>
    </citation>
    <scope>NUCLEOTIDE SEQUENCE [LARGE SCALE GENOMIC DNA]</scope>
    <source>
        <strain evidence="14">SpSt-222</strain>
    </source>
</reference>
<evidence type="ECO:0000256" key="4">
    <source>
        <dbReference type="ARBA" id="ARBA00011946"/>
    </source>
</evidence>
<dbReference type="Pfam" id="PF01634">
    <property type="entry name" value="HisG"/>
    <property type="match status" value="1"/>
</dbReference>
<keyword evidence="11" id="KW-0067">ATP-binding</keyword>
<dbReference type="PANTHER" id="PTHR21403">
    <property type="entry name" value="ATP PHOSPHORIBOSYLTRANSFERASE ATP-PRTASE"/>
    <property type="match status" value="1"/>
</dbReference>
<keyword evidence="11" id="KW-0963">Cytoplasm</keyword>
<comment type="function">
    <text evidence="10 11">Catalyzes the condensation of ATP and 5-phosphoribose 1-diphosphate to form N'-(5'-phosphoribosyl)-ATP (PR-ATP). Has a crucial role in the pathway because the rate of histidine biosynthesis seems to be controlled primarily by regulation of HisG enzymatic activity.</text>
</comment>
<keyword evidence="11" id="KW-0547">Nucleotide-binding</keyword>
<evidence type="ECO:0000313" key="14">
    <source>
        <dbReference type="EMBL" id="HEF65100.1"/>
    </source>
</evidence>
<comment type="catalytic activity">
    <reaction evidence="1 11">
        <text>1-(5-phospho-beta-D-ribosyl)-ATP + diphosphate = 5-phospho-alpha-D-ribose 1-diphosphate + ATP</text>
        <dbReference type="Rhea" id="RHEA:18473"/>
        <dbReference type="ChEBI" id="CHEBI:30616"/>
        <dbReference type="ChEBI" id="CHEBI:33019"/>
        <dbReference type="ChEBI" id="CHEBI:58017"/>
        <dbReference type="ChEBI" id="CHEBI:73183"/>
        <dbReference type="EC" id="2.4.2.17"/>
    </reaction>
</comment>
<evidence type="ECO:0000256" key="3">
    <source>
        <dbReference type="ARBA" id="ARBA00007955"/>
    </source>
</evidence>
<gene>
    <name evidence="11 14" type="primary">hisG</name>
    <name evidence="14" type="ORF">ENP47_05855</name>
</gene>
<dbReference type="PROSITE" id="PS01316">
    <property type="entry name" value="ATP_P_PHORIBOSYLTR"/>
    <property type="match status" value="1"/>
</dbReference>
<evidence type="ECO:0000256" key="5">
    <source>
        <dbReference type="ARBA" id="ARBA00020998"/>
    </source>
</evidence>
<keyword evidence="8 11" id="KW-0808">Transferase</keyword>
<evidence type="ECO:0000256" key="7">
    <source>
        <dbReference type="ARBA" id="ARBA00022676"/>
    </source>
</evidence>
<dbReference type="GO" id="GO:0005524">
    <property type="term" value="F:ATP binding"/>
    <property type="evidence" value="ECO:0007669"/>
    <property type="project" value="UniProtKB-KW"/>
</dbReference>
<comment type="pathway">
    <text evidence="2 11">Amino-acid biosynthesis; L-histidine biosynthesis; L-histidine from 5-phospho-alpha-D-ribose 1-diphosphate: step 1/9.</text>
</comment>
<dbReference type="HAMAP" id="MF_00079">
    <property type="entry name" value="HisG_Long"/>
    <property type="match status" value="1"/>
</dbReference>
<dbReference type="NCBIfam" id="TIGR03455">
    <property type="entry name" value="HisG_C-term"/>
    <property type="match status" value="1"/>
</dbReference>
<dbReference type="UniPathway" id="UPA00031">
    <property type="reaction ID" value="UER00006"/>
</dbReference>
<evidence type="ECO:0000256" key="8">
    <source>
        <dbReference type="ARBA" id="ARBA00022679"/>
    </source>
</evidence>
<feature type="domain" description="ATP phosphoribosyltransferase catalytic" evidence="12">
    <location>
        <begin position="54"/>
        <end position="220"/>
    </location>
</feature>
<dbReference type="EC" id="2.4.2.17" evidence="4 11"/>
<dbReference type="InterPro" id="IPR020621">
    <property type="entry name" value="ATP-PRT_HisG_long"/>
</dbReference>
<dbReference type="GO" id="GO:0005737">
    <property type="term" value="C:cytoplasm"/>
    <property type="evidence" value="ECO:0007669"/>
    <property type="project" value="UniProtKB-SubCell"/>
</dbReference>
<dbReference type="NCBIfam" id="TIGR00070">
    <property type="entry name" value="hisG"/>
    <property type="match status" value="1"/>
</dbReference>
<dbReference type="AlphaFoldDB" id="A0A7C1X0I7"/>
<dbReference type="SUPFAM" id="SSF53850">
    <property type="entry name" value="Periplasmic binding protein-like II"/>
    <property type="match status" value="1"/>
</dbReference>
<evidence type="ECO:0000256" key="9">
    <source>
        <dbReference type="ARBA" id="ARBA00023102"/>
    </source>
</evidence>
<evidence type="ECO:0000259" key="13">
    <source>
        <dbReference type="Pfam" id="PF08029"/>
    </source>
</evidence>
<dbReference type="InterPro" id="IPR013115">
    <property type="entry name" value="HisG_C"/>
</dbReference>
<evidence type="ECO:0000259" key="12">
    <source>
        <dbReference type="Pfam" id="PF01634"/>
    </source>
</evidence>
<dbReference type="GO" id="GO:0003879">
    <property type="term" value="F:ATP phosphoribosyltransferase activity"/>
    <property type="evidence" value="ECO:0007669"/>
    <property type="project" value="UniProtKB-UniRule"/>
</dbReference>
<dbReference type="GO" id="GO:0000105">
    <property type="term" value="P:L-histidine biosynthetic process"/>
    <property type="evidence" value="ECO:0007669"/>
    <property type="project" value="UniProtKB-UniRule"/>
</dbReference>
<proteinExistence type="inferred from homology"/>
<organism evidence="14">
    <name type="scientific">Thermomicrobium roseum</name>
    <dbReference type="NCBI Taxonomy" id="500"/>
    <lineage>
        <taxon>Bacteria</taxon>
        <taxon>Pseudomonadati</taxon>
        <taxon>Thermomicrobiota</taxon>
        <taxon>Thermomicrobia</taxon>
        <taxon>Thermomicrobiales</taxon>
        <taxon>Thermomicrobiaceae</taxon>
        <taxon>Thermomicrobium</taxon>
    </lineage>
</organism>
<evidence type="ECO:0000256" key="2">
    <source>
        <dbReference type="ARBA" id="ARBA00004667"/>
    </source>
</evidence>
<name>A0A7C1X0I7_THERO</name>
<comment type="caution">
    <text evidence="14">The sequence shown here is derived from an EMBL/GenBank/DDBJ whole genome shotgun (WGS) entry which is preliminary data.</text>
</comment>
<dbReference type="InterPro" id="IPR011322">
    <property type="entry name" value="N-reg_PII-like_a/b"/>
</dbReference>
<sequence length="339" mass="37362">MSEPLRLAIASKGAYEEATLRFLEGAGLSVWRPNPRQYVGRLSGIDGIEVLFQRTADIVQQVATGGADLGITGYDLVAELAGDDPDVLVVMEDLGFRRCELVLAVPESWLDVTTIADLADLAVEWKRRGRTLRVATKFPNLTREFLLRNGVHYFTLVEGHGALEVAPALGYADLIADLTETGVTLRENRLRVLEGGVILRAQACLIASRKSLCHAPEKLERARIVIELIEARLRSRRYRLITANIRGHDEEDVVRHVTAHVATTGELGPTVARVYPKSGDTRSGWYEVTIIVPAHLLLEAVDHLRLAGSTGITVTSPDYVFDSRSFAFERLCRALEEGA</sequence>
<accession>A0A7C1X0I7</accession>
<keyword evidence="9 11" id="KW-0368">Histidine biosynthesis</keyword>
<evidence type="ECO:0000256" key="10">
    <source>
        <dbReference type="ARBA" id="ARBA00024861"/>
    </source>
</evidence>